<evidence type="ECO:0000256" key="1">
    <source>
        <dbReference type="ARBA" id="ARBA00023015"/>
    </source>
</evidence>
<name>A0ABQ2KV18_9NOCA</name>
<dbReference type="PROSITE" id="PS01124">
    <property type="entry name" value="HTH_ARAC_FAMILY_2"/>
    <property type="match status" value="1"/>
</dbReference>
<evidence type="ECO:0000256" key="2">
    <source>
        <dbReference type="ARBA" id="ARBA00023125"/>
    </source>
</evidence>
<dbReference type="SUPFAM" id="SSF46689">
    <property type="entry name" value="Homeodomain-like"/>
    <property type="match status" value="2"/>
</dbReference>
<organism evidence="5 6">
    <name type="scientific">Nocardia rhizosphaerihabitans</name>
    <dbReference type="NCBI Taxonomy" id="1691570"/>
    <lineage>
        <taxon>Bacteria</taxon>
        <taxon>Bacillati</taxon>
        <taxon>Actinomycetota</taxon>
        <taxon>Actinomycetes</taxon>
        <taxon>Mycobacteriales</taxon>
        <taxon>Nocardiaceae</taxon>
        <taxon>Nocardia</taxon>
    </lineage>
</organism>
<dbReference type="InterPro" id="IPR050204">
    <property type="entry name" value="AraC_XylS_family_regulators"/>
</dbReference>
<feature type="domain" description="HTH araC/xylS-type" evidence="4">
    <location>
        <begin position="155"/>
        <end position="253"/>
    </location>
</feature>
<evidence type="ECO:0000313" key="5">
    <source>
        <dbReference type="EMBL" id="GGN93694.1"/>
    </source>
</evidence>
<protein>
    <submittedName>
        <fullName evidence="5">AraC family transcriptional regulator</fullName>
    </submittedName>
</protein>
<dbReference type="Gene3D" id="1.10.10.60">
    <property type="entry name" value="Homeodomain-like"/>
    <property type="match status" value="1"/>
</dbReference>
<accession>A0ABQ2KV18</accession>
<dbReference type="PANTHER" id="PTHR46796">
    <property type="entry name" value="HTH-TYPE TRANSCRIPTIONAL ACTIVATOR RHAS-RELATED"/>
    <property type="match status" value="1"/>
</dbReference>
<dbReference type="PROSITE" id="PS00041">
    <property type="entry name" value="HTH_ARAC_FAMILY_1"/>
    <property type="match status" value="1"/>
</dbReference>
<sequence>MLCALPLAVRPDFTVTTVTCHADHTRWSAPEACGDHRLVLVRRGRFRRRADGVDADLDPTLGYLGAPGEEERFAHPAGGDVCTSVSVAPDFWEGPTAARSVYIDARVDLAHRRLLHAAVAGDIDYALTEELLRLVAATAAWPTPLPRPADQALVAAAREAILTGAPEAAGLRSLAGLLRVSPYRLSRVFSQHMGVSLTQYRNRVRVGHAIDRLTGGETGLADLAADLGFADQPHLTRTIREHLGHTPTVLRRLLTRQTGNGL</sequence>
<dbReference type="Proteomes" id="UP000658127">
    <property type="component" value="Unassembled WGS sequence"/>
</dbReference>
<dbReference type="InterPro" id="IPR009057">
    <property type="entry name" value="Homeodomain-like_sf"/>
</dbReference>
<evidence type="ECO:0000259" key="4">
    <source>
        <dbReference type="PROSITE" id="PS01124"/>
    </source>
</evidence>
<dbReference type="InterPro" id="IPR018060">
    <property type="entry name" value="HTH_AraC"/>
</dbReference>
<keyword evidence="6" id="KW-1185">Reference proteome</keyword>
<gene>
    <name evidence="5" type="ORF">GCM10011610_55880</name>
</gene>
<keyword evidence="3" id="KW-0804">Transcription</keyword>
<dbReference type="SMART" id="SM00342">
    <property type="entry name" value="HTH_ARAC"/>
    <property type="match status" value="1"/>
</dbReference>
<evidence type="ECO:0000256" key="3">
    <source>
        <dbReference type="ARBA" id="ARBA00023163"/>
    </source>
</evidence>
<comment type="caution">
    <text evidence="5">The sequence shown here is derived from an EMBL/GenBank/DDBJ whole genome shotgun (WGS) entry which is preliminary data.</text>
</comment>
<dbReference type="Pfam" id="PF12833">
    <property type="entry name" value="HTH_18"/>
    <property type="match status" value="1"/>
</dbReference>
<dbReference type="EMBL" id="BMNE01000007">
    <property type="protein sequence ID" value="GGN93694.1"/>
    <property type="molecule type" value="Genomic_DNA"/>
</dbReference>
<evidence type="ECO:0000313" key="6">
    <source>
        <dbReference type="Proteomes" id="UP000658127"/>
    </source>
</evidence>
<dbReference type="RefSeq" id="WP_189033453.1">
    <property type="nucleotide sequence ID" value="NZ_BMNE01000007.1"/>
</dbReference>
<reference evidence="6" key="1">
    <citation type="journal article" date="2019" name="Int. J. Syst. Evol. Microbiol.">
        <title>The Global Catalogue of Microorganisms (GCM) 10K type strain sequencing project: providing services to taxonomists for standard genome sequencing and annotation.</title>
        <authorList>
            <consortium name="The Broad Institute Genomics Platform"/>
            <consortium name="The Broad Institute Genome Sequencing Center for Infectious Disease"/>
            <person name="Wu L."/>
            <person name="Ma J."/>
        </authorList>
    </citation>
    <scope>NUCLEOTIDE SEQUENCE [LARGE SCALE GENOMIC DNA]</scope>
    <source>
        <strain evidence="6">CGMCC 4.7329</strain>
    </source>
</reference>
<proteinExistence type="predicted"/>
<keyword evidence="1" id="KW-0805">Transcription regulation</keyword>
<keyword evidence="2" id="KW-0238">DNA-binding</keyword>
<dbReference type="InterPro" id="IPR018062">
    <property type="entry name" value="HTH_AraC-typ_CS"/>
</dbReference>